<gene>
    <name evidence="1" type="ORF">EG343_21670</name>
</gene>
<dbReference type="Proteomes" id="UP000278288">
    <property type="component" value="Chromosome"/>
</dbReference>
<dbReference type="EMBL" id="CP033923">
    <property type="protein sequence ID" value="AZA93022.1"/>
    <property type="molecule type" value="Genomic_DNA"/>
</dbReference>
<keyword evidence="2" id="KW-1185">Reference proteome</keyword>
<dbReference type="KEGG" id="cnk:EG343_21670"/>
<dbReference type="RefSeq" id="WP_123859708.1">
    <property type="nucleotide sequence ID" value="NZ_CP033923.1"/>
</dbReference>
<protein>
    <submittedName>
        <fullName evidence="1">Uncharacterized protein</fullName>
    </submittedName>
</protein>
<evidence type="ECO:0000313" key="1">
    <source>
        <dbReference type="EMBL" id="AZA93022.1"/>
    </source>
</evidence>
<sequence length="123" mass="14598">MKITLLSGQIIELTKEDIKFIKPKIDEAFEGLDDSEYFRIKKLKGSEVEIELEKMSDGDLYHFAKTNEGFMTFVRSYMADPFTIKIWKELFKRHNLGFKQVRSISNKQRNLLKELGIKYRQEL</sequence>
<organism evidence="1 2">
    <name type="scientific">Chryseobacterium nakagawai</name>
    <dbReference type="NCBI Taxonomy" id="1241982"/>
    <lineage>
        <taxon>Bacteria</taxon>
        <taxon>Pseudomonadati</taxon>
        <taxon>Bacteroidota</taxon>
        <taxon>Flavobacteriia</taxon>
        <taxon>Flavobacteriales</taxon>
        <taxon>Weeksellaceae</taxon>
        <taxon>Chryseobacterium group</taxon>
        <taxon>Chryseobacterium</taxon>
    </lineage>
</organism>
<evidence type="ECO:0000313" key="2">
    <source>
        <dbReference type="Proteomes" id="UP000278288"/>
    </source>
</evidence>
<dbReference type="AlphaFoldDB" id="A0AAD0YNA7"/>
<reference evidence="1 2" key="1">
    <citation type="submission" date="2018-11" db="EMBL/GenBank/DDBJ databases">
        <title>Proposal to divide the Flavobacteriaceae and reorganize its genera based on Amino Acid Identity values calculated from whole genome sequences.</title>
        <authorList>
            <person name="Nicholson A.C."/>
            <person name="Gulvik C.A."/>
            <person name="Whitney A.M."/>
            <person name="Humrighouse B.W."/>
            <person name="Bell M."/>
            <person name="Holmes B."/>
            <person name="Steigerwalt A.G."/>
            <person name="Villarma A."/>
            <person name="Sheth M."/>
            <person name="Batra D."/>
            <person name="Pryor J."/>
            <person name="Bernardet J.-F."/>
            <person name="Hugo C."/>
            <person name="Kampfer P."/>
            <person name="Newman J."/>
            <person name="McQuiston J.R."/>
        </authorList>
    </citation>
    <scope>NUCLEOTIDE SEQUENCE [LARGE SCALE GENOMIC DNA]</scope>
    <source>
        <strain evidence="1 2">G0041</strain>
    </source>
</reference>
<proteinExistence type="predicted"/>
<name>A0AAD0YNA7_CHRNA</name>
<accession>A0AAD0YNA7</accession>